<dbReference type="InterPro" id="IPR000182">
    <property type="entry name" value="GNAT_dom"/>
</dbReference>
<name>A0A1H9NR68_9HYPH</name>
<keyword evidence="2" id="KW-0808">Transferase</keyword>
<protein>
    <submittedName>
        <fullName evidence="2">Protein N-acetyltransferase, RimJ/RimL family</fullName>
    </submittedName>
</protein>
<dbReference type="Pfam" id="PF13302">
    <property type="entry name" value="Acetyltransf_3"/>
    <property type="match status" value="1"/>
</dbReference>
<dbReference type="EMBL" id="FOFG01000017">
    <property type="protein sequence ID" value="SER38418.1"/>
    <property type="molecule type" value="Genomic_DNA"/>
</dbReference>
<evidence type="ECO:0000313" key="3">
    <source>
        <dbReference type="Proteomes" id="UP000199647"/>
    </source>
</evidence>
<dbReference type="Proteomes" id="UP000199647">
    <property type="component" value="Unassembled WGS sequence"/>
</dbReference>
<feature type="domain" description="N-acetyltransferase" evidence="1">
    <location>
        <begin position="46"/>
        <end position="166"/>
    </location>
</feature>
<keyword evidence="3" id="KW-1185">Reference proteome</keyword>
<dbReference type="GO" id="GO:0008999">
    <property type="term" value="F:protein-N-terminal-alanine acetyltransferase activity"/>
    <property type="evidence" value="ECO:0007669"/>
    <property type="project" value="TreeGrafter"/>
</dbReference>
<organism evidence="2 3">
    <name type="scientific">Faunimonas pinastri</name>
    <dbReference type="NCBI Taxonomy" id="1855383"/>
    <lineage>
        <taxon>Bacteria</taxon>
        <taxon>Pseudomonadati</taxon>
        <taxon>Pseudomonadota</taxon>
        <taxon>Alphaproteobacteria</taxon>
        <taxon>Hyphomicrobiales</taxon>
        <taxon>Afifellaceae</taxon>
        <taxon>Faunimonas</taxon>
    </lineage>
</organism>
<dbReference type="STRING" id="1855383.SAMN05216548_11712"/>
<dbReference type="SUPFAM" id="SSF55729">
    <property type="entry name" value="Acyl-CoA N-acyltransferases (Nat)"/>
    <property type="match status" value="1"/>
</dbReference>
<dbReference type="AlphaFoldDB" id="A0A1H9NR68"/>
<dbReference type="InterPro" id="IPR051908">
    <property type="entry name" value="Ribosomal_N-acetyltransferase"/>
</dbReference>
<dbReference type="RefSeq" id="WP_238858403.1">
    <property type="nucleotide sequence ID" value="NZ_FOFG01000017.1"/>
</dbReference>
<sequence>MSQPDLVHWSSRPLPDLSPMQGRTVRLEALDGERHGADLWQAFGQTANATFWDYLPEGPFADEESFRAALLTVERRPDWITFAILDAASGRALGSASYMRMDPANGVGEVGFVTFGEGLSRRSGATEAMYLMARRLFDELGYRRYEWKCNALNEPSKRAAARLGFTYEGTFRQHMVVKGRNRDTGWFSILDSEWPIVRAGLERWLDAANFDGEGRQVQSLTECRENV</sequence>
<accession>A0A1H9NR68</accession>
<dbReference type="GO" id="GO:1990189">
    <property type="term" value="F:protein N-terminal-serine acetyltransferase activity"/>
    <property type="evidence" value="ECO:0007669"/>
    <property type="project" value="TreeGrafter"/>
</dbReference>
<dbReference type="PANTHER" id="PTHR43441:SF2">
    <property type="entry name" value="FAMILY ACETYLTRANSFERASE, PUTATIVE (AFU_ORTHOLOGUE AFUA_7G00850)-RELATED"/>
    <property type="match status" value="1"/>
</dbReference>
<dbReference type="FunFam" id="3.40.630.30:FF:000047">
    <property type="entry name" value="Acetyltransferase, GNAT family"/>
    <property type="match status" value="1"/>
</dbReference>
<dbReference type="PANTHER" id="PTHR43441">
    <property type="entry name" value="RIBOSOMAL-PROTEIN-SERINE ACETYLTRANSFERASE"/>
    <property type="match status" value="1"/>
</dbReference>
<dbReference type="InterPro" id="IPR016181">
    <property type="entry name" value="Acyl_CoA_acyltransferase"/>
</dbReference>
<dbReference type="Gene3D" id="3.40.630.30">
    <property type="match status" value="1"/>
</dbReference>
<evidence type="ECO:0000259" key="1">
    <source>
        <dbReference type="Pfam" id="PF13302"/>
    </source>
</evidence>
<proteinExistence type="predicted"/>
<gene>
    <name evidence="2" type="ORF">SAMN05216548_11712</name>
</gene>
<evidence type="ECO:0000313" key="2">
    <source>
        <dbReference type="EMBL" id="SER38418.1"/>
    </source>
</evidence>
<reference evidence="2 3" key="1">
    <citation type="submission" date="2016-10" db="EMBL/GenBank/DDBJ databases">
        <authorList>
            <person name="de Groot N.N."/>
        </authorList>
    </citation>
    <scope>NUCLEOTIDE SEQUENCE [LARGE SCALE GENOMIC DNA]</scope>
    <source>
        <strain evidence="2 3">A52C2</strain>
    </source>
</reference>